<organism evidence="1 2">
    <name type="scientific">Panagrolaimus sp. PS1159</name>
    <dbReference type="NCBI Taxonomy" id="55785"/>
    <lineage>
        <taxon>Eukaryota</taxon>
        <taxon>Metazoa</taxon>
        <taxon>Ecdysozoa</taxon>
        <taxon>Nematoda</taxon>
        <taxon>Chromadorea</taxon>
        <taxon>Rhabditida</taxon>
        <taxon>Tylenchina</taxon>
        <taxon>Panagrolaimomorpha</taxon>
        <taxon>Panagrolaimoidea</taxon>
        <taxon>Panagrolaimidae</taxon>
        <taxon>Panagrolaimus</taxon>
    </lineage>
</organism>
<name>A0AC35F4F1_9BILA</name>
<accession>A0AC35F4F1</accession>
<evidence type="ECO:0000313" key="2">
    <source>
        <dbReference type="WBParaSite" id="PS1159_v2.g13711.t1"/>
    </source>
</evidence>
<evidence type="ECO:0000313" key="1">
    <source>
        <dbReference type="Proteomes" id="UP000887580"/>
    </source>
</evidence>
<sequence length="181" mass="20853">MAAEGVLKKPLYKRVILTQIPAEYATFAEYCLTSVCHPVLTGAQLLEGHKRYKYIPIETIYFIGAMILLMVVTSERDCVTLWEYYTTLGQPMGSETQHMSTDLIASGLDASMDELISLTNFTCLTEIRNLFQKGALLYDMRMLKQQIYLAECDEQKRHVMPRIWQIQRHIMNKIALVKISH</sequence>
<protein>
    <submittedName>
        <fullName evidence="2">Uncharacterized protein</fullName>
    </submittedName>
</protein>
<proteinExistence type="predicted"/>
<reference evidence="2" key="1">
    <citation type="submission" date="2022-11" db="UniProtKB">
        <authorList>
            <consortium name="WormBaseParasite"/>
        </authorList>
    </citation>
    <scope>IDENTIFICATION</scope>
</reference>
<dbReference type="Proteomes" id="UP000887580">
    <property type="component" value="Unplaced"/>
</dbReference>
<dbReference type="WBParaSite" id="PS1159_v2.g13711.t1">
    <property type="protein sequence ID" value="PS1159_v2.g13711.t1"/>
    <property type="gene ID" value="PS1159_v2.g13711"/>
</dbReference>